<dbReference type="GO" id="GO:0003677">
    <property type="term" value="F:DNA binding"/>
    <property type="evidence" value="ECO:0007669"/>
    <property type="project" value="UniProtKB-KW"/>
</dbReference>
<sequence length="261" mass="30100">MARFKVDLCGVDTQALPVLKNEEMRCLFKELTNGNQAAREKLIGGNLRLVLSIIQRFQHRGESGDDLFQVGCIGLIKAIDNFDLKHNVKFSTYAVPMILGEIRRHFRDHQPIRVSRSIKDLAYQIMKTREALMNEEHEEPTLKRISETLGVKLVDVVFALDAIQEPMSLFDPVYDDGSDPVLLMDQVTNEKTPDHEWLTQLELSQSLNQLQQRETYILTKRYYEGLTQTEVAEEIGISQAQVSRLEKQALKMMYQRMKEAE</sequence>
<dbReference type="GO" id="GO:0006352">
    <property type="term" value="P:DNA-templated transcription initiation"/>
    <property type="evidence" value="ECO:0007669"/>
    <property type="project" value="InterPro"/>
</dbReference>
<comment type="similarity">
    <text evidence="1 7">Belongs to the sigma-70 factor family.</text>
</comment>
<dbReference type="RefSeq" id="WP_089799416.1">
    <property type="nucleotide sequence ID" value="NZ_BJYE01000002.1"/>
</dbReference>
<dbReference type="Gene3D" id="1.20.120.1810">
    <property type="match status" value="1"/>
</dbReference>
<dbReference type="EMBL" id="BJYE01000002">
    <property type="protein sequence ID" value="GEN55705.1"/>
    <property type="molecule type" value="Genomic_DNA"/>
</dbReference>
<keyword evidence="10" id="KW-1185">Reference proteome</keyword>
<dbReference type="Pfam" id="PF04542">
    <property type="entry name" value="Sigma70_r2"/>
    <property type="match status" value="1"/>
</dbReference>
<dbReference type="NCBIfam" id="NF006071">
    <property type="entry name" value="PRK08215.1"/>
    <property type="match status" value="1"/>
</dbReference>
<dbReference type="InterPro" id="IPR013325">
    <property type="entry name" value="RNA_pol_sigma_r2"/>
</dbReference>
<name>A0A511WX51_9BACI</name>
<evidence type="ECO:0000256" key="3">
    <source>
        <dbReference type="ARBA" id="ARBA00023015"/>
    </source>
</evidence>
<evidence type="ECO:0000313" key="10">
    <source>
        <dbReference type="Proteomes" id="UP000321400"/>
    </source>
</evidence>
<dbReference type="InterPro" id="IPR000943">
    <property type="entry name" value="RNA_pol_sigma70"/>
</dbReference>
<keyword evidence="6 7" id="KW-0804">Transcription</keyword>
<dbReference type="Proteomes" id="UP000321400">
    <property type="component" value="Unassembled WGS sequence"/>
</dbReference>
<dbReference type="InterPro" id="IPR014284">
    <property type="entry name" value="RNA_pol_sigma-70_dom"/>
</dbReference>
<dbReference type="SUPFAM" id="SSF88946">
    <property type="entry name" value="Sigma2 domain of RNA polymerase sigma factors"/>
    <property type="match status" value="1"/>
</dbReference>
<dbReference type="PROSITE" id="PS00716">
    <property type="entry name" value="SIGMA70_2"/>
    <property type="match status" value="1"/>
</dbReference>
<dbReference type="STRING" id="442899.SAMN05720591_10232"/>
<dbReference type="InterPro" id="IPR007630">
    <property type="entry name" value="RNA_pol_sigma70_r4"/>
</dbReference>
<keyword evidence="3 7" id="KW-0805">Transcription regulation</keyword>
<feature type="domain" description="HTH cro/C1-type" evidence="8">
    <location>
        <begin position="225"/>
        <end position="247"/>
    </location>
</feature>
<dbReference type="Gene3D" id="1.20.140.160">
    <property type="match status" value="1"/>
</dbReference>
<dbReference type="Pfam" id="PF04545">
    <property type="entry name" value="Sigma70_r4"/>
    <property type="match status" value="1"/>
</dbReference>
<dbReference type="GO" id="GO:0030435">
    <property type="term" value="P:sporulation resulting in formation of a cellular spore"/>
    <property type="evidence" value="ECO:0007669"/>
    <property type="project" value="UniProtKB-KW"/>
</dbReference>
<comment type="caution">
    <text evidence="9">The sequence shown here is derived from an EMBL/GenBank/DDBJ whole genome shotgun (WGS) entry which is preliminary data.</text>
</comment>
<dbReference type="InterPro" id="IPR014322">
    <property type="entry name" value="RNA_pol_sigma-B/F/G"/>
</dbReference>
<reference evidence="9 10" key="1">
    <citation type="submission" date="2019-07" db="EMBL/GenBank/DDBJ databases">
        <title>Whole genome shotgun sequence of Halolactibacillus alkaliphilus NBRC 103919.</title>
        <authorList>
            <person name="Hosoyama A."/>
            <person name="Uohara A."/>
            <person name="Ohji S."/>
            <person name="Ichikawa N."/>
        </authorList>
    </citation>
    <scope>NUCLEOTIDE SEQUENCE [LARGE SCALE GENOMIC DNA]</scope>
    <source>
        <strain evidence="9 10">NBRC 103919</strain>
    </source>
</reference>
<dbReference type="PANTHER" id="PTHR30603:SF17">
    <property type="entry name" value="RNA POLYMERASE SIGMA-G FACTOR"/>
    <property type="match status" value="1"/>
</dbReference>
<dbReference type="AlphaFoldDB" id="A0A511WX51"/>
<dbReference type="PRINTS" id="PR00046">
    <property type="entry name" value="SIGMA70FCT"/>
</dbReference>
<evidence type="ECO:0000256" key="7">
    <source>
        <dbReference type="RuleBase" id="RU362124"/>
    </source>
</evidence>
<dbReference type="PROSITE" id="PS00715">
    <property type="entry name" value="SIGMA70_1"/>
    <property type="match status" value="1"/>
</dbReference>
<protein>
    <recommendedName>
        <fullName evidence="7">RNA polymerase sigma factor</fullName>
    </recommendedName>
</protein>
<accession>A0A511WX51</accession>
<comment type="function">
    <text evidence="7">Sigma factors are initiation factors that promote the attachment of RNA polymerase to specific initiation sites and are then released.</text>
</comment>
<dbReference type="InterPro" id="IPR050239">
    <property type="entry name" value="Sigma-70_RNA_pol_init_factors"/>
</dbReference>
<dbReference type="OrthoDB" id="9809557at2"/>
<keyword evidence="2" id="KW-0749">Sporulation</keyword>
<gene>
    <name evidence="9" type="primary">sigG</name>
    <name evidence="9" type="ORF">HAL01_01690</name>
</gene>
<proteinExistence type="inferred from homology"/>
<evidence type="ECO:0000256" key="1">
    <source>
        <dbReference type="ARBA" id="ARBA00007788"/>
    </source>
</evidence>
<keyword evidence="5 7" id="KW-0238">DNA-binding</keyword>
<keyword evidence="4 7" id="KW-0731">Sigma factor</keyword>
<dbReference type="PIRSF" id="PIRSF000770">
    <property type="entry name" value="RNA_pol_sigma-SigE/K"/>
    <property type="match status" value="1"/>
</dbReference>
<evidence type="ECO:0000256" key="2">
    <source>
        <dbReference type="ARBA" id="ARBA00022969"/>
    </source>
</evidence>
<dbReference type="SUPFAM" id="SSF88659">
    <property type="entry name" value="Sigma3 and sigma4 domains of RNA polymerase sigma factors"/>
    <property type="match status" value="2"/>
</dbReference>
<dbReference type="InterPro" id="IPR007627">
    <property type="entry name" value="RNA_pol_sigma70_r2"/>
</dbReference>
<evidence type="ECO:0000256" key="4">
    <source>
        <dbReference type="ARBA" id="ARBA00023082"/>
    </source>
</evidence>
<dbReference type="NCBIfam" id="TIGR02980">
    <property type="entry name" value="SigBFG"/>
    <property type="match status" value="1"/>
</dbReference>
<dbReference type="InterPro" id="IPR013324">
    <property type="entry name" value="RNA_pol_sigma_r3/r4-like"/>
</dbReference>
<dbReference type="PANTHER" id="PTHR30603">
    <property type="entry name" value="RNA POLYMERASE SIGMA FACTOR RPO"/>
    <property type="match status" value="1"/>
</dbReference>
<evidence type="ECO:0000259" key="8">
    <source>
        <dbReference type="PROSITE" id="PS50943"/>
    </source>
</evidence>
<dbReference type="GO" id="GO:0016987">
    <property type="term" value="F:sigma factor activity"/>
    <property type="evidence" value="ECO:0007669"/>
    <property type="project" value="UniProtKB-KW"/>
</dbReference>
<evidence type="ECO:0000256" key="5">
    <source>
        <dbReference type="ARBA" id="ARBA00023125"/>
    </source>
</evidence>
<organism evidence="9 10">
    <name type="scientific">Halolactibacillus alkaliphilus</name>
    <dbReference type="NCBI Taxonomy" id="442899"/>
    <lineage>
        <taxon>Bacteria</taxon>
        <taxon>Bacillati</taxon>
        <taxon>Bacillota</taxon>
        <taxon>Bacilli</taxon>
        <taxon>Bacillales</taxon>
        <taxon>Bacillaceae</taxon>
        <taxon>Halolactibacillus</taxon>
    </lineage>
</organism>
<evidence type="ECO:0000313" key="9">
    <source>
        <dbReference type="EMBL" id="GEN55705.1"/>
    </source>
</evidence>
<dbReference type="CDD" id="cd06171">
    <property type="entry name" value="Sigma70_r4"/>
    <property type="match status" value="1"/>
</dbReference>
<evidence type="ECO:0000256" key="6">
    <source>
        <dbReference type="ARBA" id="ARBA00023163"/>
    </source>
</evidence>
<dbReference type="PROSITE" id="PS50943">
    <property type="entry name" value="HTH_CROC1"/>
    <property type="match status" value="1"/>
</dbReference>
<dbReference type="InterPro" id="IPR001387">
    <property type="entry name" value="Cro/C1-type_HTH"/>
</dbReference>
<dbReference type="NCBIfam" id="TIGR02937">
    <property type="entry name" value="sigma70-ECF"/>
    <property type="match status" value="1"/>
</dbReference>